<dbReference type="InterPro" id="IPR004839">
    <property type="entry name" value="Aminotransferase_I/II_large"/>
</dbReference>
<protein>
    <recommendedName>
        <fullName evidence="2">8-amino-7-oxononanoate synthase</fullName>
        <ecNumber evidence="2">2.3.1.47</ecNumber>
    </recommendedName>
</protein>
<dbReference type="EC" id="2.3.1.47" evidence="2"/>
<dbReference type="GO" id="GO:0009102">
    <property type="term" value="P:biotin biosynthetic process"/>
    <property type="evidence" value="ECO:0007669"/>
    <property type="project" value="TreeGrafter"/>
</dbReference>
<dbReference type="Gene3D" id="3.40.640.10">
    <property type="entry name" value="Type I PLP-dependent aspartate aminotransferase-like (Major domain)"/>
    <property type="match status" value="1"/>
</dbReference>
<accession>A0A967B9D4</accession>
<evidence type="ECO:0000313" key="7">
    <source>
        <dbReference type="EMBL" id="NHN57251.1"/>
    </source>
</evidence>
<feature type="domain" description="Aminotransferase class I/classII large" evidence="6">
    <location>
        <begin position="31"/>
        <end position="360"/>
    </location>
</feature>
<evidence type="ECO:0000313" key="8">
    <source>
        <dbReference type="Proteomes" id="UP000744769"/>
    </source>
</evidence>
<dbReference type="InterPro" id="IPR050087">
    <property type="entry name" value="AON_synthase_class-II"/>
</dbReference>
<dbReference type="GO" id="GO:0008710">
    <property type="term" value="F:8-amino-7-oxononanoate synthase activity"/>
    <property type="evidence" value="ECO:0007669"/>
    <property type="project" value="UniProtKB-EC"/>
</dbReference>
<dbReference type="PANTHER" id="PTHR13693:SF100">
    <property type="entry name" value="8-AMINO-7-OXONONANOATE SYNTHASE"/>
    <property type="match status" value="1"/>
</dbReference>
<dbReference type="GO" id="GO:0030170">
    <property type="term" value="F:pyridoxal phosphate binding"/>
    <property type="evidence" value="ECO:0007669"/>
    <property type="project" value="InterPro"/>
</dbReference>
<dbReference type="InterPro" id="IPR015424">
    <property type="entry name" value="PyrdxlP-dep_Trfase"/>
</dbReference>
<sequence length="366" mass="37212">MSAFDDHLKSVAAQRHSRGLTRRDGILPPGLIDLCSNDYLGLRQHPAVLAAAHEALTAYGPGAGASRLVSGTWPVHVELERALARHTGREAALVCSTGYHANLAAITALGDGDTLIVSDAHNHASIVDGCRLARGRVQVVPHLDLAAVEVALAERAEPRALVIVESVFSVLGDAAGLAALSDLVLRYDALLLVDEAHGLGVVGPGGEGGAAGLAGDHIVLTTSLSKSLAAQGGAVIGSALVREHLVNTARPYIFDTGLAPASAAAAAAALEAMGAERPARVRAVARRLADAAGVVAPAGAVLSVPMPGPTEALAAVERARAAGVAIGCFRPPSTPDGISRLRFTASAALSDNDIDRACAVVQEVVR</sequence>
<dbReference type="PANTHER" id="PTHR13693">
    <property type="entry name" value="CLASS II AMINOTRANSFERASE/8-AMINO-7-OXONONANOATE SYNTHASE"/>
    <property type="match status" value="1"/>
</dbReference>
<keyword evidence="8" id="KW-1185">Reference proteome</keyword>
<evidence type="ECO:0000256" key="4">
    <source>
        <dbReference type="ARBA" id="ARBA00022898"/>
    </source>
</evidence>
<proteinExistence type="predicted"/>
<evidence type="ECO:0000256" key="2">
    <source>
        <dbReference type="ARBA" id="ARBA00013187"/>
    </source>
</evidence>
<dbReference type="Pfam" id="PF00155">
    <property type="entry name" value="Aminotran_1_2"/>
    <property type="match status" value="1"/>
</dbReference>
<dbReference type="InterPro" id="IPR015422">
    <property type="entry name" value="PyrdxlP-dep_Trfase_small"/>
</dbReference>
<evidence type="ECO:0000256" key="5">
    <source>
        <dbReference type="ARBA" id="ARBA00047715"/>
    </source>
</evidence>
<dbReference type="SUPFAM" id="SSF53383">
    <property type="entry name" value="PLP-dependent transferases"/>
    <property type="match status" value="1"/>
</dbReference>
<gene>
    <name evidence="7" type="ORF">G9U51_15875</name>
</gene>
<dbReference type="Gene3D" id="3.90.1150.10">
    <property type="entry name" value="Aspartate Aminotransferase, domain 1"/>
    <property type="match status" value="1"/>
</dbReference>
<reference evidence="7" key="1">
    <citation type="submission" date="2020-03" db="EMBL/GenBank/DDBJ databases">
        <title>Draft sequencing of Calidifontibacter sp. DB0510.</title>
        <authorList>
            <person name="Kim D.-U."/>
        </authorList>
    </citation>
    <scope>NUCLEOTIDE SEQUENCE</scope>
    <source>
        <strain evidence="7">DB0510</strain>
    </source>
</reference>
<keyword evidence="7" id="KW-0032">Aminotransferase</keyword>
<evidence type="ECO:0000256" key="3">
    <source>
        <dbReference type="ARBA" id="ARBA00022679"/>
    </source>
</evidence>
<comment type="cofactor">
    <cofactor evidence="1">
        <name>pyridoxal 5'-phosphate</name>
        <dbReference type="ChEBI" id="CHEBI:597326"/>
    </cofactor>
</comment>
<comment type="caution">
    <text evidence="7">The sequence shown here is derived from an EMBL/GenBank/DDBJ whole genome shotgun (WGS) entry which is preliminary data.</text>
</comment>
<dbReference type="RefSeq" id="WP_166198342.1">
    <property type="nucleotide sequence ID" value="NZ_JAAOIV010000013.1"/>
</dbReference>
<name>A0A967B9D4_9MICO</name>
<dbReference type="GO" id="GO:0008483">
    <property type="term" value="F:transaminase activity"/>
    <property type="evidence" value="ECO:0007669"/>
    <property type="project" value="UniProtKB-KW"/>
</dbReference>
<evidence type="ECO:0000256" key="1">
    <source>
        <dbReference type="ARBA" id="ARBA00001933"/>
    </source>
</evidence>
<dbReference type="Proteomes" id="UP000744769">
    <property type="component" value="Unassembled WGS sequence"/>
</dbReference>
<dbReference type="EMBL" id="JAAOIV010000013">
    <property type="protein sequence ID" value="NHN57251.1"/>
    <property type="molecule type" value="Genomic_DNA"/>
</dbReference>
<keyword evidence="3" id="KW-0808">Transferase</keyword>
<dbReference type="InterPro" id="IPR015421">
    <property type="entry name" value="PyrdxlP-dep_Trfase_major"/>
</dbReference>
<organism evidence="7 8">
    <name type="scientific">Metallococcus carri</name>
    <dbReference type="NCBI Taxonomy" id="1656884"/>
    <lineage>
        <taxon>Bacteria</taxon>
        <taxon>Bacillati</taxon>
        <taxon>Actinomycetota</taxon>
        <taxon>Actinomycetes</taxon>
        <taxon>Micrococcales</taxon>
        <taxon>Dermacoccaceae</taxon>
        <taxon>Metallococcus</taxon>
    </lineage>
</organism>
<comment type="catalytic activity">
    <reaction evidence="5">
        <text>6-carboxyhexanoyl-[ACP] + L-alanine + H(+) = (8S)-8-amino-7-oxononanoate + holo-[ACP] + CO2</text>
        <dbReference type="Rhea" id="RHEA:42288"/>
        <dbReference type="Rhea" id="RHEA-COMP:9685"/>
        <dbReference type="Rhea" id="RHEA-COMP:9955"/>
        <dbReference type="ChEBI" id="CHEBI:15378"/>
        <dbReference type="ChEBI" id="CHEBI:16526"/>
        <dbReference type="ChEBI" id="CHEBI:57972"/>
        <dbReference type="ChEBI" id="CHEBI:64479"/>
        <dbReference type="ChEBI" id="CHEBI:78846"/>
        <dbReference type="ChEBI" id="CHEBI:149468"/>
        <dbReference type="EC" id="2.3.1.47"/>
    </reaction>
</comment>
<evidence type="ECO:0000259" key="6">
    <source>
        <dbReference type="Pfam" id="PF00155"/>
    </source>
</evidence>
<keyword evidence="4" id="KW-0663">Pyridoxal phosphate</keyword>
<dbReference type="AlphaFoldDB" id="A0A967B9D4"/>